<dbReference type="EMBL" id="MVAB01000001">
    <property type="protein sequence ID" value="OPF87935.1"/>
    <property type="molecule type" value="Genomic_DNA"/>
</dbReference>
<dbReference type="RefSeq" id="WP_079346838.1">
    <property type="nucleotide sequence ID" value="NZ_MVAB01000001.1"/>
</dbReference>
<name>A0A1V4DHE7_9ENTE</name>
<evidence type="ECO:0000259" key="1">
    <source>
        <dbReference type="PROSITE" id="PS51186"/>
    </source>
</evidence>
<dbReference type="CDD" id="cd04301">
    <property type="entry name" value="NAT_SF"/>
    <property type="match status" value="1"/>
</dbReference>
<dbReference type="Pfam" id="PF00583">
    <property type="entry name" value="Acetyltransf_1"/>
    <property type="match status" value="1"/>
</dbReference>
<dbReference type="PROSITE" id="PS51186">
    <property type="entry name" value="GNAT"/>
    <property type="match status" value="1"/>
</dbReference>
<dbReference type="Proteomes" id="UP000189970">
    <property type="component" value="Unassembled WGS sequence"/>
</dbReference>
<comment type="caution">
    <text evidence="2">The sequence shown here is derived from an EMBL/GenBank/DDBJ whole genome shotgun (WGS) entry which is preliminary data.</text>
</comment>
<dbReference type="Gene3D" id="3.40.630.30">
    <property type="match status" value="1"/>
</dbReference>
<dbReference type="InterPro" id="IPR000182">
    <property type="entry name" value="GNAT_dom"/>
</dbReference>
<protein>
    <submittedName>
        <fullName evidence="2">GNAT family N-acetyltransferase</fullName>
    </submittedName>
</protein>
<keyword evidence="3" id="KW-1185">Reference proteome</keyword>
<evidence type="ECO:0000313" key="3">
    <source>
        <dbReference type="Proteomes" id="UP000189970"/>
    </source>
</evidence>
<proteinExistence type="predicted"/>
<organism evidence="2 3">
    <name type="scientific">Vagococcus martis</name>
    <dbReference type="NCBI Taxonomy" id="1768210"/>
    <lineage>
        <taxon>Bacteria</taxon>
        <taxon>Bacillati</taxon>
        <taxon>Bacillota</taxon>
        <taxon>Bacilli</taxon>
        <taxon>Lactobacillales</taxon>
        <taxon>Enterococcaceae</taxon>
        <taxon>Vagococcus</taxon>
    </lineage>
</organism>
<reference evidence="2 3" key="1">
    <citation type="submission" date="2017-02" db="EMBL/GenBank/DDBJ databases">
        <title>Vagococcus cremeus sp. nov., isolated from the small intestine of a marten, Martes flavigula.</title>
        <authorList>
            <person name="Tak E.J."/>
            <person name="Bae J.-W."/>
        </authorList>
    </citation>
    <scope>NUCLEOTIDE SEQUENCE [LARGE SCALE GENOMIC DNA]</scope>
    <source>
        <strain evidence="2 3">D7T301</strain>
    </source>
</reference>
<dbReference type="AlphaFoldDB" id="A0A1V4DHE7"/>
<dbReference type="SUPFAM" id="SSF55729">
    <property type="entry name" value="Acyl-CoA N-acyltransferases (Nat)"/>
    <property type="match status" value="1"/>
</dbReference>
<evidence type="ECO:0000313" key="2">
    <source>
        <dbReference type="EMBL" id="OPF87935.1"/>
    </source>
</evidence>
<keyword evidence="2" id="KW-0808">Transferase</keyword>
<dbReference type="GO" id="GO:0016747">
    <property type="term" value="F:acyltransferase activity, transferring groups other than amino-acyl groups"/>
    <property type="evidence" value="ECO:0007669"/>
    <property type="project" value="InterPro"/>
</dbReference>
<sequence>MDIMNIRDNPTFINQASEWFSSKWGVPVDSYKESMAECIDYPRSQTQWYVVRMKGKIIAGAGVIENDFHNRKDLTPNLCALYVEESHRSKGLAGKILNHIVNDMNDLGFTTLYLITDHTTFYEKYDWVYYCAVQEEETNDSVRMYRHDTP</sequence>
<gene>
    <name evidence="2" type="ORF">BW731_07010</name>
</gene>
<dbReference type="InterPro" id="IPR016181">
    <property type="entry name" value="Acyl_CoA_acyltransferase"/>
</dbReference>
<accession>A0A1V4DHE7</accession>
<feature type="domain" description="N-acetyltransferase" evidence="1">
    <location>
        <begin position="4"/>
        <end position="150"/>
    </location>
</feature>